<evidence type="ECO:0008006" key="4">
    <source>
        <dbReference type="Google" id="ProtNLM"/>
    </source>
</evidence>
<feature type="signal peptide" evidence="1">
    <location>
        <begin position="1"/>
        <end position="20"/>
    </location>
</feature>
<dbReference type="GeneID" id="115267164"/>
<organism evidence="2 3">
    <name type="scientific">Aedes albopictus</name>
    <name type="common">Asian tiger mosquito</name>
    <name type="synonym">Stegomyia albopicta</name>
    <dbReference type="NCBI Taxonomy" id="7160"/>
    <lineage>
        <taxon>Eukaryota</taxon>
        <taxon>Metazoa</taxon>
        <taxon>Ecdysozoa</taxon>
        <taxon>Arthropoda</taxon>
        <taxon>Hexapoda</taxon>
        <taxon>Insecta</taxon>
        <taxon>Pterygota</taxon>
        <taxon>Neoptera</taxon>
        <taxon>Endopterygota</taxon>
        <taxon>Diptera</taxon>
        <taxon>Nematocera</taxon>
        <taxon>Culicoidea</taxon>
        <taxon>Culicidae</taxon>
        <taxon>Culicinae</taxon>
        <taxon>Aedini</taxon>
        <taxon>Aedes</taxon>
        <taxon>Stegomyia</taxon>
    </lineage>
</organism>
<name>A0ABM1XME6_AEDAL</name>
<evidence type="ECO:0000313" key="2">
    <source>
        <dbReference type="EnsemblMetazoa" id="AALFPA23_000987.P38381"/>
    </source>
</evidence>
<evidence type="ECO:0000313" key="3">
    <source>
        <dbReference type="Proteomes" id="UP000069940"/>
    </source>
</evidence>
<evidence type="ECO:0000256" key="1">
    <source>
        <dbReference type="SAM" id="SignalP"/>
    </source>
</evidence>
<dbReference type="EnsemblMetazoa" id="AALFPA23_000987.R38381">
    <property type="protein sequence ID" value="AALFPA23_000987.P38381"/>
    <property type="gene ID" value="AALFPA23_000987"/>
</dbReference>
<sequence>MKLIVTCLLVCAMAAALVHASPIPEATDDVKVESEVSHAEAVADSSDAVRDKRGVGVAVGSPTILAGVQQTPLAPLVAPLAPLVGPAGLVPVAGVVPTVIGPLNSLLSIPRNLISTVGYQLTTLG</sequence>
<keyword evidence="3" id="KW-1185">Reference proteome</keyword>
<dbReference type="RefSeq" id="XP_029729882.2">
    <property type="nucleotide sequence ID" value="XM_029874022.2"/>
</dbReference>
<reference evidence="2" key="2">
    <citation type="submission" date="2025-05" db="UniProtKB">
        <authorList>
            <consortium name="EnsemblMetazoa"/>
        </authorList>
    </citation>
    <scope>IDENTIFICATION</scope>
    <source>
        <strain evidence="2">Foshan</strain>
    </source>
</reference>
<keyword evidence="1" id="KW-0732">Signal</keyword>
<feature type="chain" id="PRO_5045390119" description="Secreted protein" evidence="1">
    <location>
        <begin position="21"/>
        <end position="125"/>
    </location>
</feature>
<dbReference type="Proteomes" id="UP000069940">
    <property type="component" value="Unassembled WGS sequence"/>
</dbReference>
<accession>A0ABM1XME6</accession>
<reference evidence="3" key="1">
    <citation type="journal article" date="2015" name="Proc. Natl. Acad. Sci. U.S.A.">
        <title>Genome sequence of the Asian Tiger mosquito, Aedes albopictus, reveals insights into its biology, genetics, and evolution.</title>
        <authorList>
            <person name="Chen X.G."/>
            <person name="Jiang X."/>
            <person name="Gu J."/>
            <person name="Xu M."/>
            <person name="Wu Y."/>
            <person name="Deng Y."/>
            <person name="Zhang C."/>
            <person name="Bonizzoni M."/>
            <person name="Dermauw W."/>
            <person name="Vontas J."/>
            <person name="Armbruster P."/>
            <person name="Huang X."/>
            <person name="Yang Y."/>
            <person name="Zhang H."/>
            <person name="He W."/>
            <person name="Peng H."/>
            <person name="Liu Y."/>
            <person name="Wu K."/>
            <person name="Chen J."/>
            <person name="Lirakis M."/>
            <person name="Topalis P."/>
            <person name="Van Leeuwen T."/>
            <person name="Hall A.B."/>
            <person name="Jiang X."/>
            <person name="Thorpe C."/>
            <person name="Mueller R.L."/>
            <person name="Sun C."/>
            <person name="Waterhouse R.M."/>
            <person name="Yan G."/>
            <person name="Tu Z.J."/>
            <person name="Fang X."/>
            <person name="James A.A."/>
        </authorList>
    </citation>
    <scope>NUCLEOTIDE SEQUENCE [LARGE SCALE GENOMIC DNA]</scope>
    <source>
        <strain evidence="3">Foshan</strain>
    </source>
</reference>
<proteinExistence type="predicted"/>
<protein>
    <recommendedName>
        <fullName evidence="4">Secreted protein</fullName>
    </recommendedName>
</protein>